<dbReference type="OrthoDB" id="10033229at2759"/>
<evidence type="ECO:0000313" key="2">
    <source>
        <dbReference type="Proteomes" id="UP000554482"/>
    </source>
</evidence>
<feature type="non-terminal residue" evidence="1">
    <location>
        <position position="85"/>
    </location>
</feature>
<dbReference type="Gene3D" id="1.25.40.20">
    <property type="entry name" value="Ankyrin repeat-containing domain"/>
    <property type="match status" value="1"/>
</dbReference>
<evidence type="ECO:0000313" key="1">
    <source>
        <dbReference type="EMBL" id="KAF5197336.1"/>
    </source>
</evidence>
<sequence>MLFEAENANYVNGLPIDVMEIDPNSLLLINTSNMDPKLFEAVTTGNIDLLELLLRENIDILLQSTPMKDTAMHIAAGIGNLETVE</sequence>
<comment type="caution">
    <text evidence="1">The sequence shown here is derived from an EMBL/GenBank/DDBJ whole genome shotgun (WGS) entry which is preliminary data.</text>
</comment>
<dbReference type="SUPFAM" id="SSF48403">
    <property type="entry name" value="Ankyrin repeat"/>
    <property type="match status" value="1"/>
</dbReference>
<accession>A0A7J6WIY3</accession>
<dbReference type="EMBL" id="JABWDY010014799">
    <property type="protein sequence ID" value="KAF5197336.1"/>
    <property type="molecule type" value="Genomic_DNA"/>
</dbReference>
<organism evidence="1 2">
    <name type="scientific">Thalictrum thalictroides</name>
    <name type="common">Rue-anemone</name>
    <name type="synonym">Anemone thalictroides</name>
    <dbReference type="NCBI Taxonomy" id="46969"/>
    <lineage>
        <taxon>Eukaryota</taxon>
        <taxon>Viridiplantae</taxon>
        <taxon>Streptophyta</taxon>
        <taxon>Embryophyta</taxon>
        <taxon>Tracheophyta</taxon>
        <taxon>Spermatophyta</taxon>
        <taxon>Magnoliopsida</taxon>
        <taxon>Ranunculales</taxon>
        <taxon>Ranunculaceae</taxon>
        <taxon>Thalictroideae</taxon>
        <taxon>Thalictrum</taxon>
    </lineage>
</organism>
<keyword evidence="2" id="KW-1185">Reference proteome</keyword>
<protein>
    <recommendedName>
        <fullName evidence="3">Ankyrin repeat-containing protein</fullName>
    </recommendedName>
</protein>
<gene>
    <name evidence="1" type="ORF">FRX31_013077</name>
</gene>
<proteinExistence type="predicted"/>
<dbReference type="InterPro" id="IPR036770">
    <property type="entry name" value="Ankyrin_rpt-contain_sf"/>
</dbReference>
<evidence type="ECO:0008006" key="3">
    <source>
        <dbReference type="Google" id="ProtNLM"/>
    </source>
</evidence>
<name>A0A7J6WIY3_THATH</name>
<dbReference type="Proteomes" id="UP000554482">
    <property type="component" value="Unassembled WGS sequence"/>
</dbReference>
<dbReference type="AlphaFoldDB" id="A0A7J6WIY3"/>
<reference evidence="1 2" key="1">
    <citation type="submission" date="2020-06" db="EMBL/GenBank/DDBJ databases">
        <title>Transcriptomic and genomic resources for Thalictrum thalictroides and T. hernandezii: Facilitating candidate gene discovery in an emerging model plant lineage.</title>
        <authorList>
            <person name="Arias T."/>
            <person name="Riano-Pachon D.M."/>
            <person name="Di Stilio V.S."/>
        </authorList>
    </citation>
    <scope>NUCLEOTIDE SEQUENCE [LARGE SCALE GENOMIC DNA]</scope>
    <source>
        <strain evidence="2">cv. WT478/WT964</strain>
        <tissue evidence="1">Leaves</tissue>
    </source>
</reference>